<protein>
    <submittedName>
        <fullName evidence="2">Glycosyltransferase Gtf1</fullName>
        <ecNumber evidence="2">2.4.1.-</ecNumber>
    </submittedName>
</protein>
<dbReference type="AlphaFoldDB" id="A0A644V286"/>
<organism evidence="2">
    <name type="scientific">bioreactor metagenome</name>
    <dbReference type="NCBI Taxonomy" id="1076179"/>
    <lineage>
        <taxon>unclassified sequences</taxon>
        <taxon>metagenomes</taxon>
        <taxon>ecological metagenomes</taxon>
    </lineage>
</organism>
<dbReference type="PANTHER" id="PTHR12526">
    <property type="entry name" value="GLYCOSYLTRANSFERASE"/>
    <property type="match status" value="1"/>
</dbReference>
<dbReference type="EC" id="2.4.1.-" evidence="2"/>
<dbReference type="GO" id="GO:0016757">
    <property type="term" value="F:glycosyltransferase activity"/>
    <property type="evidence" value="ECO:0007669"/>
    <property type="project" value="UniProtKB-KW"/>
</dbReference>
<dbReference type="SUPFAM" id="SSF53756">
    <property type="entry name" value="UDP-Glycosyltransferase/glycogen phosphorylase"/>
    <property type="match status" value="1"/>
</dbReference>
<accession>A0A644V286</accession>
<reference evidence="2" key="1">
    <citation type="submission" date="2019-08" db="EMBL/GenBank/DDBJ databases">
        <authorList>
            <person name="Kucharzyk K."/>
            <person name="Murdoch R.W."/>
            <person name="Higgins S."/>
            <person name="Loffler F."/>
        </authorList>
    </citation>
    <scope>NUCLEOTIDE SEQUENCE</scope>
</reference>
<keyword evidence="2" id="KW-0328">Glycosyltransferase</keyword>
<proteinExistence type="predicted"/>
<gene>
    <name evidence="2" type="primary">gtf1_14</name>
    <name evidence="2" type="ORF">SDC9_31396</name>
</gene>
<dbReference type="Pfam" id="PF00534">
    <property type="entry name" value="Glycos_transf_1"/>
    <property type="match status" value="1"/>
</dbReference>
<dbReference type="PANTHER" id="PTHR12526:SF630">
    <property type="entry name" value="GLYCOSYLTRANSFERASE"/>
    <property type="match status" value="1"/>
</dbReference>
<dbReference type="EMBL" id="VSSQ01000205">
    <property type="protein sequence ID" value="MPL85428.1"/>
    <property type="molecule type" value="Genomic_DNA"/>
</dbReference>
<evidence type="ECO:0000313" key="2">
    <source>
        <dbReference type="EMBL" id="MPL85428.1"/>
    </source>
</evidence>
<name>A0A644V286_9ZZZZ</name>
<feature type="domain" description="Glycosyl transferase family 1" evidence="1">
    <location>
        <begin position="196"/>
        <end position="363"/>
    </location>
</feature>
<keyword evidence="2" id="KW-0808">Transferase</keyword>
<dbReference type="InterPro" id="IPR001296">
    <property type="entry name" value="Glyco_trans_1"/>
</dbReference>
<sequence>MNIVLLCFGISSIASVSGLEKVFVSMANEFLRRGHQVTAVWNDEQGVKPFYHIDDGVNCINLGLGKIKAPLAFRIIREVNKGLRLDLKNKVDEYKTQLLCYAMKHSLSVKPDVFICYEFNSVMVANVLSEGEIPVIAMVHNSIDNQIGMLTPKQRKEASRATVYQVLMPEYVKQAQQLLSTRIEYIPNIVLQVKLEDHADLSIEKEQYIITHIGRIEGRQKRQAILAGAFAAVAKAFPKWILQFYGPVGDESYKKMIEAYIAANGLEKQIFFKGITENPLKILQHSDIFPFPSAYEGFPLALTEAMAVGLPTIGFRNAPAVGGLICNGENGYVCDTKNEFAKQLEILMQSKEKRITMGRKASKSMEKFAPDIVWNRWESLLEEIAYNKK</sequence>
<dbReference type="Gene3D" id="3.40.50.2000">
    <property type="entry name" value="Glycogen Phosphorylase B"/>
    <property type="match status" value="2"/>
</dbReference>
<comment type="caution">
    <text evidence="2">The sequence shown here is derived from an EMBL/GenBank/DDBJ whole genome shotgun (WGS) entry which is preliminary data.</text>
</comment>
<evidence type="ECO:0000259" key="1">
    <source>
        <dbReference type="Pfam" id="PF00534"/>
    </source>
</evidence>